<reference evidence="3" key="1">
    <citation type="journal article" date="2014" name="Nat. Commun.">
        <title>The emerging biofuel crop Camelina sativa retains a highly undifferentiated hexaploid genome structure.</title>
        <authorList>
            <person name="Kagale S."/>
            <person name="Koh C."/>
            <person name="Nixon J."/>
            <person name="Bollina V."/>
            <person name="Clarke W.E."/>
            <person name="Tuteja R."/>
            <person name="Spillane C."/>
            <person name="Robinson S.J."/>
            <person name="Links M.G."/>
            <person name="Clarke C."/>
            <person name="Higgins E.E."/>
            <person name="Huebert T."/>
            <person name="Sharpe A.G."/>
            <person name="Parkin I.A."/>
        </authorList>
    </citation>
    <scope>NUCLEOTIDE SEQUENCE [LARGE SCALE GENOMIC DNA]</scope>
    <source>
        <strain evidence="3">cv. DH55</strain>
    </source>
</reference>
<protein>
    <submittedName>
        <fullName evidence="4">Uncharacterized protein LOC104724870</fullName>
    </submittedName>
</protein>
<proteinExistence type="predicted"/>
<dbReference type="InterPro" id="IPR025836">
    <property type="entry name" value="Zn_knuckle_CX2CX4HX4C"/>
</dbReference>
<evidence type="ECO:0000259" key="1">
    <source>
        <dbReference type="Pfam" id="PF14111"/>
    </source>
</evidence>
<dbReference type="PANTHER" id="PTHR31286">
    <property type="entry name" value="GLYCINE-RICH CELL WALL STRUCTURAL PROTEIN 1.8-LIKE"/>
    <property type="match status" value="1"/>
</dbReference>
<name>A0ABM1QP28_CAMSA</name>
<evidence type="ECO:0000259" key="2">
    <source>
        <dbReference type="Pfam" id="PF14392"/>
    </source>
</evidence>
<dbReference type="GeneID" id="104724870"/>
<dbReference type="Proteomes" id="UP000694864">
    <property type="component" value="Chromosome 11"/>
</dbReference>
<sequence length="353" mass="40912">MEKHLEQYLQEMSIEEEEDKPLVLSNLPQFYSSERNIRSLIGCFLNPDYQRMSNWILEMPMIWRLYDRVRGVALSRDRFQFIFKYEEDINEILKTKVWTQDDWGVVMERWVEDPPANYLMFLPVWIRLRNLPVNHYMKETIREIAGCVGQVLELPFEEKEAQSKDYVRVKILLDVSKGLKIFKELQLPNGSIVKIGIDYQRIRKRCFQCQRLTHDKSRCPFAQIVTEPQLLVNTSDSTRVLTKGKYWDLLGKDITAGDCSSMNLLADAIKADLLNSKTSSFKIPLQSSSQDSTRVLTKGKKVDLLGKDIIDADCSLPKLLADAIKADVMNQKISSYETPLQSCLKVILFISLL</sequence>
<dbReference type="Pfam" id="PF14111">
    <property type="entry name" value="DUF4283"/>
    <property type="match status" value="1"/>
</dbReference>
<reference evidence="4" key="2">
    <citation type="submission" date="2025-08" db="UniProtKB">
        <authorList>
            <consortium name="RefSeq"/>
        </authorList>
    </citation>
    <scope>IDENTIFICATION</scope>
    <source>
        <tissue evidence="4">Leaf</tissue>
    </source>
</reference>
<feature type="domain" description="DUF4283" evidence="1">
    <location>
        <begin position="34"/>
        <end position="113"/>
    </location>
</feature>
<dbReference type="RefSeq" id="XP_019088516.1">
    <property type="nucleotide sequence ID" value="XM_019232971.1"/>
</dbReference>
<dbReference type="InterPro" id="IPR040256">
    <property type="entry name" value="At4g02000-like"/>
</dbReference>
<keyword evidence="3" id="KW-1185">Reference proteome</keyword>
<dbReference type="PANTHER" id="PTHR31286:SF178">
    <property type="entry name" value="DUF4283 DOMAIN-CONTAINING PROTEIN"/>
    <property type="match status" value="1"/>
</dbReference>
<dbReference type="InterPro" id="IPR025558">
    <property type="entry name" value="DUF4283"/>
</dbReference>
<organism evidence="3 4">
    <name type="scientific">Camelina sativa</name>
    <name type="common">False flax</name>
    <name type="synonym">Myagrum sativum</name>
    <dbReference type="NCBI Taxonomy" id="90675"/>
    <lineage>
        <taxon>Eukaryota</taxon>
        <taxon>Viridiplantae</taxon>
        <taxon>Streptophyta</taxon>
        <taxon>Embryophyta</taxon>
        <taxon>Tracheophyta</taxon>
        <taxon>Spermatophyta</taxon>
        <taxon>Magnoliopsida</taxon>
        <taxon>eudicotyledons</taxon>
        <taxon>Gunneridae</taxon>
        <taxon>Pentapetalae</taxon>
        <taxon>rosids</taxon>
        <taxon>malvids</taxon>
        <taxon>Brassicales</taxon>
        <taxon>Brassicaceae</taxon>
        <taxon>Camelineae</taxon>
        <taxon>Camelina</taxon>
    </lineage>
</organism>
<accession>A0ABM1QP28</accession>
<gene>
    <name evidence="4" type="primary">LOC104724870</name>
</gene>
<dbReference type="Pfam" id="PF14392">
    <property type="entry name" value="zf-CCHC_4"/>
    <property type="match status" value="1"/>
</dbReference>
<evidence type="ECO:0000313" key="3">
    <source>
        <dbReference type="Proteomes" id="UP000694864"/>
    </source>
</evidence>
<feature type="domain" description="Zinc knuckle CX2CX4HX4C" evidence="2">
    <location>
        <begin position="173"/>
        <end position="221"/>
    </location>
</feature>
<evidence type="ECO:0000313" key="4">
    <source>
        <dbReference type="RefSeq" id="XP_019088516.1"/>
    </source>
</evidence>